<evidence type="ECO:0000256" key="1">
    <source>
        <dbReference type="SAM" id="MobiDB-lite"/>
    </source>
</evidence>
<dbReference type="Gene3D" id="3.40.525.10">
    <property type="entry name" value="CRAL-TRIO lipid binding domain"/>
    <property type="match status" value="1"/>
</dbReference>
<dbReference type="PANTHER" id="PTHR10174:SF213">
    <property type="entry name" value="CRAL-TRIO DOMAIN-CONTAINING PROTEIN"/>
    <property type="match status" value="1"/>
</dbReference>
<dbReference type="GO" id="GO:1902936">
    <property type="term" value="F:phosphatidylinositol bisphosphate binding"/>
    <property type="evidence" value="ECO:0007669"/>
    <property type="project" value="TreeGrafter"/>
</dbReference>
<name>A0A9P0G3S1_BEMTA</name>
<feature type="region of interest" description="Disordered" evidence="1">
    <location>
        <begin position="1"/>
        <end position="23"/>
    </location>
</feature>
<dbReference type="Pfam" id="PF00650">
    <property type="entry name" value="CRAL_TRIO"/>
    <property type="match status" value="1"/>
</dbReference>
<gene>
    <name evidence="3" type="ORF">BEMITA_LOCUS6415</name>
</gene>
<protein>
    <recommendedName>
        <fullName evidence="2">CRAL-TRIO domain-containing protein</fullName>
    </recommendedName>
</protein>
<dbReference type="AlphaFoldDB" id="A0A9P0G3S1"/>
<dbReference type="PANTHER" id="PTHR10174">
    <property type="entry name" value="ALPHA-TOCOPHEROL TRANSFER PROTEIN-RELATED"/>
    <property type="match status" value="1"/>
</dbReference>
<sequence length="282" mass="32770">MGAKIKNKMELRTSQDELNKEPDFPVNDLEELREFVRSSPELPNIPDKRLIQFHFACYYNMDDTKRCIRTYYDCFKKYTDFFDDRRLAEPSVNKIKALVHQYASPVRTPEDSQIIVAKLVNTDTTHYTYDIALKYFIMAIEASIHLYGVAKHTEVVIDYRDLTFRHMLKVNIGTIRKIIKVYEEALPIRAKAIHIINVNFYISKIVNIARPFVSKELFDKVKFYTEDQIVDFRAVVPESVLPKEFGGTLGSLASLAEKFEASLSVVEPFFKEEEKLVAETES</sequence>
<keyword evidence="4" id="KW-1185">Reference proteome</keyword>
<accession>A0A9P0G3S1</accession>
<reference evidence="3" key="1">
    <citation type="submission" date="2021-12" db="EMBL/GenBank/DDBJ databases">
        <authorList>
            <person name="King R."/>
        </authorList>
    </citation>
    <scope>NUCLEOTIDE SEQUENCE</scope>
</reference>
<dbReference type="PRINTS" id="PR00180">
    <property type="entry name" value="CRETINALDHBP"/>
</dbReference>
<dbReference type="InterPro" id="IPR001251">
    <property type="entry name" value="CRAL-TRIO_dom"/>
</dbReference>
<dbReference type="KEGG" id="btab:109030700"/>
<evidence type="ECO:0000313" key="3">
    <source>
        <dbReference type="EMBL" id="CAH0769412.1"/>
    </source>
</evidence>
<dbReference type="OrthoDB" id="6736570at2759"/>
<feature type="compositionally biased region" description="Basic and acidic residues" evidence="1">
    <location>
        <begin position="7"/>
        <end position="23"/>
    </location>
</feature>
<evidence type="ECO:0000313" key="4">
    <source>
        <dbReference type="Proteomes" id="UP001152759"/>
    </source>
</evidence>
<dbReference type="CDD" id="cd00170">
    <property type="entry name" value="SEC14"/>
    <property type="match status" value="1"/>
</dbReference>
<dbReference type="Proteomes" id="UP001152759">
    <property type="component" value="Chromosome 3"/>
</dbReference>
<dbReference type="InterPro" id="IPR036273">
    <property type="entry name" value="CRAL/TRIO_N_dom_sf"/>
</dbReference>
<dbReference type="InterPro" id="IPR036865">
    <property type="entry name" value="CRAL-TRIO_dom_sf"/>
</dbReference>
<dbReference type="PROSITE" id="PS50191">
    <property type="entry name" value="CRAL_TRIO"/>
    <property type="match status" value="1"/>
</dbReference>
<dbReference type="GO" id="GO:0016020">
    <property type="term" value="C:membrane"/>
    <property type="evidence" value="ECO:0007669"/>
    <property type="project" value="TreeGrafter"/>
</dbReference>
<feature type="domain" description="CRAL-TRIO" evidence="2">
    <location>
        <begin position="133"/>
        <end position="253"/>
    </location>
</feature>
<dbReference type="SUPFAM" id="SSF46938">
    <property type="entry name" value="CRAL/TRIO N-terminal domain"/>
    <property type="match status" value="1"/>
</dbReference>
<dbReference type="SUPFAM" id="SSF52087">
    <property type="entry name" value="CRAL/TRIO domain"/>
    <property type="match status" value="1"/>
</dbReference>
<organism evidence="3 4">
    <name type="scientific">Bemisia tabaci</name>
    <name type="common">Sweetpotato whitefly</name>
    <name type="synonym">Aleurodes tabaci</name>
    <dbReference type="NCBI Taxonomy" id="7038"/>
    <lineage>
        <taxon>Eukaryota</taxon>
        <taxon>Metazoa</taxon>
        <taxon>Ecdysozoa</taxon>
        <taxon>Arthropoda</taxon>
        <taxon>Hexapoda</taxon>
        <taxon>Insecta</taxon>
        <taxon>Pterygota</taxon>
        <taxon>Neoptera</taxon>
        <taxon>Paraneoptera</taxon>
        <taxon>Hemiptera</taxon>
        <taxon>Sternorrhyncha</taxon>
        <taxon>Aleyrodoidea</taxon>
        <taxon>Aleyrodidae</taxon>
        <taxon>Aleyrodinae</taxon>
        <taxon>Bemisia</taxon>
    </lineage>
</organism>
<dbReference type="SMART" id="SM00516">
    <property type="entry name" value="SEC14"/>
    <property type="match status" value="1"/>
</dbReference>
<evidence type="ECO:0000259" key="2">
    <source>
        <dbReference type="PROSITE" id="PS50191"/>
    </source>
</evidence>
<proteinExistence type="predicted"/>
<dbReference type="EMBL" id="OU963864">
    <property type="protein sequence ID" value="CAH0769412.1"/>
    <property type="molecule type" value="Genomic_DNA"/>
</dbReference>